<dbReference type="AlphaFoldDB" id="A0AA38LT50"/>
<gene>
    <name evidence="1" type="ORF">MKK02DRAFT_6909</name>
</gene>
<feature type="non-terminal residue" evidence="1">
    <location>
        <position position="1"/>
    </location>
</feature>
<dbReference type="RefSeq" id="XP_052941878.1">
    <property type="nucleotide sequence ID" value="XM_053093689.1"/>
</dbReference>
<evidence type="ECO:0000313" key="1">
    <source>
        <dbReference type="EMBL" id="KAI9632101.1"/>
    </source>
</evidence>
<sequence length="202" mass="23445">KNLFNAAILGKAPVEDTKLRDERDATDGVERLMKENWDQVTQGSEEDVWVMHIDFVDFRYLDTHRNITRLTREHQKAGKKGMDHFRFARVDYMREAEICTRWLIFSSPILVFVSDQGKTLRFAPKNLVGAGGDFVFEIMESGEWTRIPVWKSRYAPGGDRAHIVEFYLKSSDFVYAQSAKVPTLVWMGMFAAITQGFVKWMH</sequence>
<dbReference type="GeneID" id="77732894"/>
<proteinExistence type="predicted"/>
<dbReference type="Proteomes" id="UP001164286">
    <property type="component" value="Unassembled WGS sequence"/>
</dbReference>
<protein>
    <submittedName>
        <fullName evidence="1">Uncharacterized protein</fullName>
    </submittedName>
</protein>
<accession>A0AA38LT50</accession>
<evidence type="ECO:0000313" key="2">
    <source>
        <dbReference type="Proteomes" id="UP001164286"/>
    </source>
</evidence>
<reference evidence="1" key="1">
    <citation type="journal article" date="2022" name="G3 (Bethesda)">
        <title>High quality genome of the basidiomycete yeast Dioszegia hungarica PDD-24b-2 isolated from cloud water.</title>
        <authorList>
            <person name="Jarrige D."/>
            <person name="Haridas S."/>
            <person name="Bleykasten-Grosshans C."/>
            <person name="Joly M."/>
            <person name="Nadalig T."/>
            <person name="Sancelme M."/>
            <person name="Vuilleumier S."/>
            <person name="Grigoriev I.V."/>
            <person name="Amato P."/>
            <person name="Bringel F."/>
        </authorList>
    </citation>
    <scope>NUCLEOTIDE SEQUENCE</scope>
    <source>
        <strain evidence="1">PDD-24b-2</strain>
    </source>
</reference>
<comment type="caution">
    <text evidence="1">The sequence shown here is derived from an EMBL/GenBank/DDBJ whole genome shotgun (WGS) entry which is preliminary data.</text>
</comment>
<dbReference type="EMBL" id="JAKWFO010000015">
    <property type="protein sequence ID" value="KAI9632101.1"/>
    <property type="molecule type" value="Genomic_DNA"/>
</dbReference>
<name>A0AA38LT50_9TREE</name>
<keyword evidence="2" id="KW-1185">Reference proteome</keyword>
<organism evidence="1 2">
    <name type="scientific">Dioszegia hungarica</name>
    <dbReference type="NCBI Taxonomy" id="4972"/>
    <lineage>
        <taxon>Eukaryota</taxon>
        <taxon>Fungi</taxon>
        <taxon>Dikarya</taxon>
        <taxon>Basidiomycota</taxon>
        <taxon>Agaricomycotina</taxon>
        <taxon>Tremellomycetes</taxon>
        <taxon>Tremellales</taxon>
        <taxon>Bulleribasidiaceae</taxon>
        <taxon>Dioszegia</taxon>
    </lineage>
</organism>
<dbReference type="Gene3D" id="3.40.30.10">
    <property type="entry name" value="Glutaredoxin"/>
    <property type="match status" value="1"/>
</dbReference>
<feature type="non-terminal residue" evidence="1">
    <location>
        <position position="202"/>
    </location>
</feature>